<dbReference type="InterPro" id="IPR050126">
    <property type="entry name" value="Ap4A_hydrolase"/>
</dbReference>
<dbReference type="AlphaFoldDB" id="A0AAU9CRR2"/>
<gene>
    <name evidence="2" type="ORF">FUAX_15610</name>
</gene>
<sequence length="224" mass="25624">MSRRLAISDIHGCPKTFEALLDKVRYSPNKDRLFLLGDYVNKGPDSKRVLEIIYDLKKRFPDNVTALLGNHDQQALSFFEHGNPAKTLVNGRSFGEIFPDLKKKERIRFRDFFRQCPLYAELPDFLLVHAGFDFTAKNIFKNEDAMTVIREFVVDPKKTGNRPVVHGHVPTRLSTIKQHIADKDWNMPLDNGCVYADTQEGMGQLICLDLDTLTLTEQANIDLT</sequence>
<dbReference type="EMBL" id="AP025314">
    <property type="protein sequence ID" value="BDD09129.1"/>
    <property type="molecule type" value="Genomic_DNA"/>
</dbReference>
<dbReference type="KEGG" id="fax:FUAX_15610"/>
<dbReference type="CDD" id="cd00144">
    <property type="entry name" value="MPP_PPP_family"/>
    <property type="match status" value="1"/>
</dbReference>
<dbReference type="RefSeq" id="WP_338394345.1">
    <property type="nucleotide sequence ID" value="NZ_AP025314.1"/>
</dbReference>
<dbReference type="GO" id="GO:0016791">
    <property type="term" value="F:phosphatase activity"/>
    <property type="evidence" value="ECO:0007669"/>
    <property type="project" value="TreeGrafter"/>
</dbReference>
<reference evidence="2 3" key="1">
    <citation type="submission" date="2021-12" db="EMBL/GenBank/DDBJ databases">
        <title>Genome sequencing of bacteria with rrn-lacking chromosome and rrn-plasmid.</title>
        <authorList>
            <person name="Anda M."/>
            <person name="Iwasaki W."/>
        </authorList>
    </citation>
    <scope>NUCLEOTIDE SEQUENCE [LARGE SCALE GENOMIC DNA]</scope>
    <source>
        <strain evidence="2 3">DSM 100852</strain>
    </source>
</reference>
<dbReference type="Gene3D" id="3.60.21.10">
    <property type="match status" value="1"/>
</dbReference>
<dbReference type="InterPro" id="IPR029052">
    <property type="entry name" value="Metallo-depent_PP-like"/>
</dbReference>
<proteinExistence type="predicted"/>
<organism evidence="2 3">
    <name type="scientific">Fulvitalea axinellae</name>
    <dbReference type="NCBI Taxonomy" id="1182444"/>
    <lineage>
        <taxon>Bacteria</taxon>
        <taxon>Pseudomonadati</taxon>
        <taxon>Bacteroidota</taxon>
        <taxon>Cytophagia</taxon>
        <taxon>Cytophagales</taxon>
        <taxon>Persicobacteraceae</taxon>
        <taxon>Fulvitalea</taxon>
    </lineage>
</organism>
<dbReference type="Proteomes" id="UP001348817">
    <property type="component" value="Chromosome"/>
</dbReference>
<dbReference type="GO" id="GO:0005737">
    <property type="term" value="C:cytoplasm"/>
    <property type="evidence" value="ECO:0007669"/>
    <property type="project" value="TreeGrafter"/>
</dbReference>
<dbReference type="PANTHER" id="PTHR42850">
    <property type="entry name" value="METALLOPHOSPHOESTERASE"/>
    <property type="match status" value="1"/>
</dbReference>
<keyword evidence="3" id="KW-1185">Reference proteome</keyword>
<evidence type="ECO:0000313" key="3">
    <source>
        <dbReference type="Proteomes" id="UP001348817"/>
    </source>
</evidence>
<feature type="domain" description="Calcineurin-like phosphoesterase" evidence="1">
    <location>
        <begin position="5"/>
        <end position="175"/>
    </location>
</feature>
<evidence type="ECO:0000313" key="2">
    <source>
        <dbReference type="EMBL" id="BDD09129.1"/>
    </source>
</evidence>
<name>A0AAU9CRR2_9BACT</name>
<dbReference type="SUPFAM" id="SSF56300">
    <property type="entry name" value="Metallo-dependent phosphatases"/>
    <property type="match status" value="1"/>
</dbReference>
<dbReference type="InterPro" id="IPR004843">
    <property type="entry name" value="Calcineurin-like_PHP"/>
</dbReference>
<dbReference type="PANTHER" id="PTHR42850:SF4">
    <property type="entry name" value="ZINC-DEPENDENT ENDOPOLYPHOSPHATASE"/>
    <property type="match status" value="1"/>
</dbReference>
<dbReference type="GO" id="GO:0110154">
    <property type="term" value="P:RNA decapping"/>
    <property type="evidence" value="ECO:0007669"/>
    <property type="project" value="TreeGrafter"/>
</dbReference>
<dbReference type="Pfam" id="PF00149">
    <property type="entry name" value="Metallophos"/>
    <property type="match status" value="1"/>
</dbReference>
<protein>
    <submittedName>
        <fullName evidence="2">Serine/threonine protein phosphatase</fullName>
    </submittedName>
</protein>
<dbReference type="GO" id="GO:0008803">
    <property type="term" value="F:bis(5'-nucleosyl)-tetraphosphatase (symmetrical) activity"/>
    <property type="evidence" value="ECO:0007669"/>
    <property type="project" value="TreeGrafter"/>
</dbReference>
<accession>A0AAU9CRR2</accession>
<evidence type="ECO:0000259" key="1">
    <source>
        <dbReference type="Pfam" id="PF00149"/>
    </source>
</evidence>